<evidence type="ECO:0000256" key="1">
    <source>
        <dbReference type="SAM" id="Phobius"/>
    </source>
</evidence>
<name>A0A8E2IBR1_9BACI</name>
<keyword evidence="1" id="KW-0812">Transmembrane</keyword>
<keyword evidence="1" id="KW-1133">Transmembrane helix</keyword>
<evidence type="ECO:0000313" key="2">
    <source>
        <dbReference type="EMBL" id="OOP69588.1"/>
    </source>
</evidence>
<sequence length="100" mass="11390">MGFILLIGVMLLLIVATIMGVRSSRKMYKENHPNKNRPFALFFSIALLSGLVYVFGAKKMELSIDLTLSWMLFTMGLFFCSGIVFFSGFFMNRTEDKQAE</sequence>
<accession>A0A8E2IBR1</accession>
<evidence type="ECO:0000313" key="3">
    <source>
        <dbReference type="Proteomes" id="UP000189761"/>
    </source>
</evidence>
<organism evidence="2 3">
    <name type="scientific">Heyndrickxia oleronia</name>
    <dbReference type="NCBI Taxonomy" id="38875"/>
    <lineage>
        <taxon>Bacteria</taxon>
        <taxon>Bacillati</taxon>
        <taxon>Bacillota</taxon>
        <taxon>Bacilli</taxon>
        <taxon>Bacillales</taxon>
        <taxon>Bacillaceae</taxon>
        <taxon>Heyndrickxia</taxon>
    </lineage>
</organism>
<keyword evidence="3" id="KW-1185">Reference proteome</keyword>
<feature type="transmembrane region" description="Helical" evidence="1">
    <location>
        <begin position="68"/>
        <end position="91"/>
    </location>
</feature>
<dbReference type="RefSeq" id="WP_078109527.1">
    <property type="nucleotide sequence ID" value="NZ_CP065424.1"/>
</dbReference>
<dbReference type="Proteomes" id="UP000189761">
    <property type="component" value="Unassembled WGS sequence"/>
</dbReference>
<gene>
    <name evidence="2" type="ORF">BWZ43_04420</name>
</gene>
<dbReference type="EMBL" id="MTLA01000047">
    <property type="protein sequence ID" value="OOP69588.1"/>
    <property type="molecule type" value="Genomic_DNA"/>
</dbReference>
<dbReference type="AlphaFoldDB" id="A0A8E2IBR1"/>
<reference evidence="2 3" key="1">
    <citation type="submission" date="2017-01" db="EMBL/GenBank/DDBJ databases">
        <title>Draft genome sequence of Bacillus oleronius.</title>
        <authorList>
            <person name="Allam M."/>
        </authorList>
    </citation>
    <scope>NUCLEOTIDE SEQUENCE [LARGE SCALE GENOMIC DNA]</scope>
    <source>
        <strain evidence="2 3">DSM 9356</strain>
    </source>
</reference>
<feature type="transmembrane region" description="Helical" evidence="1">
    <location>
        <begin position="39"/>
        <end position="56"/>
    </location>
</feature>
<comment type="caution">
    <text evidence="2">The sequence shown here is derived from an EMBL/GenBank/DDBJ whole genome shotgun (WGS) entry which is preliminary data.</text>
</comment>
<proteinExistence type="predicted"/>
<keyword evidence="1" id="KW-0472">Membrane</keyword>
<protein>
    <submittedName>
        <fullName evidence="2">Uncharacterized protein</fullName>
    </submittedName>
</protein>